<feature type="chain" id="PRO_5036840213" evidence="1">
    <location>
        <begin position="21"/>
        <end position="678"/>
    </location>
</feature>
<feature type="signal peptide" evidence="1">
    <location>
        <begin position="1"/>
        <end position="20"/>
    </location>
</feature>
<keyword evidence="1" id="KW-0732">Signal</keyword>
<gene>
    <name evidence="2" type="ORF">HZA61_03570</name>
</gene>
<dbReference type="Proteomes" id="UP000696931">
    <property type="component" value="Unassembled WGS sequence"/>
</dbReference>
<evidence type="ECO:0000313" key="3">
    <source>
        <dbReference type="Proteomes" id="UP000696931"/>
    </source>
</evidence>
<proteinExistence type="predicted"/>
<evidence type="ECO:0000313" key="2">
    <source>
        <dbReference type="EMBL" id="MBI5168547.1"/>
    </source>
</evidence>
<dbReference type="Gene3D" id="2.60.40.10">
    <property type="entry name" value="Immunoglobulins"/>
    <property type="match status" value="1"/>
</dbReference>
<comment type="caution">
    <text evidence="2">The sequence shown here is derived from an EMBL/GenBank/DDBJ whole genome shotgun (WGS) entry which is preliminary data.</text>
</comment>
<sequence length="678" mass="74318">MMRRAALVLGMCLSVSPVFAAVDADHFAPGAHPVISQSAQDAVNYDLRVMGQNRLGISITNYGFIGNNFTTRSASMEYPFGSGYEHLVRGGLWVGALAVDDNGGFTGVTTSAVDGSQGSASADATEFTPVTPKVSVRSTLPNSRYYHPDAVSELDYSATFWDGVAKRALGNNEDHRPMKIQVKQENYAWSFSDYGNFVIFHYTIYNVGPPLRNVWVGMYDELQSGNKSAYNCWPPSSGCSSIGGWFGKKQVGYTDSLRLFNEFYCQNTLSCRNELAPPMAGVLMLGVRPGTLADTVAERKQVSLSVWSYAPGNAARDEDVEKYQLMSTGAISPLSPLPDSLKPENGGDPVFLLSAGPFAEFAAGDSIQVDFAYVGSTGANTAEKLAALRRYARFAQRAYDRNYKVPVPPPSPRMKVVPRDAAFDIYWDESPEFFADRTSPDTLDFEGYRVYVGEGRDTLGLVAQFDKATAPGDTLGYNTGFTAVRLATPVVYDGVTYHYKYTVDHLRNGFRYYVAVTAYDLGNSEIESLESGFAQNELMATPAPAPSQTNGAAITVFPNPYRVDAMWDKGESVRDHYLWFANLPSKATIRIYTLSGDLVYEYDFDGATYDGRNARGINDPRTDLRSTLSGASFGWDMITRNGQAAATGLYMWAVEDKQSGKRSVGKFLIVKSDREGVQ</sequence>
<accession>A0A933SAH8</accession>
<evidence type="ECO:0000256" key="1">
    <source>
        <dbReference type="SAM" id="SignalP"/>
    </source>
</evidence>
<reference evidence="2" key="1">
    <citation type="submission" date="2020-07" db="EMBL/GenBank/DDBJ databases">
        <title>Huge and variable diversity of episymbiotic CPR bacteria and DPANN archaea in groundwater ecosystems.</title>
        <authorList>
            <person name="He C.Y."/>
            <person name="Keren R."/>
            <person name="Whittaker M."/>
            <person name="Farag I.F."/>
            <person name="Doudna J."/>
            <person name="Cate J.H.D."/>
            <person name="Banfield J.F."/>
        </authorList>
    </citation>
    <scope>NUCLEOTIDE SEQUENCE</scope>
    <source>
        <strain evidence="2">NC_groundwater_1813_Pr3_B-0.1um_71_17</strain>
    </source>
</reference>
<dbReference type="AlphaFoldDB" id="A0A933SAH8"/>
<protein>
    <submittedName>
        <fullName evidence="2">Uncharacterized protein</fullName>
    </submittedName>
</protein>
<dbReference type="EMBL" id="JACRIW010000030">
    <property type="protein sequence ID" value="MBI5168547.1"/>
    <property type="molecule type" value="Genomic_DNA"/>
</dbReference>
<organism evidence="2 3">
    <name type="scientific">Eiseniibacteriota bacterium</name>
    <dbReference type="NCBI Taxonomy" id="2212470"/>
    <lineage>
        <taxon>Bacteria</taxon>
        <taxon>Candidatus Eiseniibacteriota</taxon>
    </lineage>
</organism>
<name>A0A933SAH8_UNCEI</name>
<dbReference type="InterPro" id="IPR013783">
    <property type="entry name" value="Ig-like_fold"/>
</dbReference>